<reference evidence="1 2" key="1">
    <citation type="submission" date="2015-01" db="EMBL/GenBank/DDBJ databases">
        <title>Vibrio sp. C5 JCM 19232 whole genome shotgun sequence.</title>
        <authorList>
            <person name="Sawabe T."/>
            <person name="Meirelles P."/>
            <person name="Feng G."/>
            <person name="Sayaka M."/>
            <person name="Hattori M."/>
            <person name="Ohkuma M."/>
        </authorList>
    </citation>
    <scope>NUCLEOTIDE SEQUENCE [LARGE SCALE GENOMIC DNA]</scope>
    <source>
        <strain evidence="1 2">JCM19232</strain>
    </source>
</reference>
<proteinExistence type="predicted"/>
<dbReference type="Pfam" id="PF02353">
    <property type="entry name" value="CMAS"/>
    <property type="match status" value="1"/>
</dbReference>
<gene>
    <name evidence="1" type="ORF">JCM19232_5934</name>
</gene>
<organism evidence="1 2">
    <name type="scientific">Vibrio ishigakensis</name>
    <dbReference type="NCBI Taxonomy" id="1481914"/>
    <lineage>
        <taxon>Bacteria</taxon>
        <taxon>Pseudomonadati</taxon>
        <taxon>Pseudomonadota</taxon>
        <taxon>Gammaproteobacteria</taxon>
        <taxon>Vibrionales</taxon>
        <taxon>Vibrionaceae</taxon>
        <taxon>Vibrio</taxon>
    </lineage>
</organism>
<accession>A0A0B8PES4</accession>
<protein>
    <submittedName>
        <fullName evidence="1">Cyclopropane-fatty-acyl-phospholipid synthase</fullName>
    </submittedName>
</protein>
<evidence type="ECO:0000313" key="1">
    <source>
        <dbReference type="EMBL" id="GAM61633.1"/>
    </source>
</evidence>
<sequence length="70" mass="8579">MLEDLHDIGLDYAKTLREWLHRFNLAEHELTELGFDDRFKRMWRYYLCYCEGGFLARSISTVHLTFRKSY</sequence>
<dbReference type="InterPro" id="IPR050723">
    <property type="entry name" value="CFA/CMAS"/>
</dbReference>
<dbReference type="PANTHER" id="PTHR43667:SF2">
    <property type="entry name" value="FATTY ACID C-METHYL TRANSFERASE"/>
    <property type="match status" value="1"/>
</dbReference>
<dbReference type="PANTHER" id="PTHR43667">
    <property type="entry name" value="CYCLOPROPANE-FATTY-ACYL-PHOSPHOLIPID SYNTHASE"/>
    <property type="match status" value="1"/>
</dbReference>
<dbReference type="EMBL" id="BBSA01000003">
    <property type="protein sequence ID" value="GAM61633.1"/>
    <property type="molecule type" value="Genomic_DNA"/>
</dbReference>
<dbReference type="AlphaFoldDB" id="A0A0B8PES4"/>
<dbReference type="SUPFAM" id="SSF53335">
    <property type="entry name" value="S-adenosyl-L-methionine-dependent methyltransferases"/>
    <property type="match status" value="1"/>
</dbReference>
<dbReference type="Gene3D" id="3.40.50.150">
    <property type="entry name" value="Vaccinia Virus protein VP39"/>
    <property type="match status" value="1"/>
</dbReference>
<comment type="caution">
    <text evidence="1">The sequence shown here is derived from an EMBL/GenBank/DDBJ whole genome shotgun (WGS) entry which is preliminary data.</text>
</comment>
<dbReference type="InterPro" id="IPR029063">
    <property type="entry name" value="SAM-dependent_MTases_sf"/>
</dbReference>
<reference evidence="1 2" key="2">
    <citation type="submission" date="2015-01" db="EMBL/GenBank/DDBJ databases">
        <authorList>
            <consortium name="NBRP consortium"/>
            <person name="Sawabe T."/>
            <person name="Meirelles P."/>
            <person name="Feng G."/>
            <person name="Sayaka M."/>
            <person name="Hattori M."/>
            <person name="Ohkuma M."/>
        </authorList>
    </citation>
    <scope>NUCLEOTIDE SEQUENCE [LARGE SCALE GENOMIC DNA]</scope>
    <source>
        <strain evidence="1 2">JCM19232</strain>
    </source>
</reference>
<evidence type="ECO:0000313" key="2">
    <source>
        <dbReference type="Proteomes" id="UP000031670"/>
    </source>
</evidence>
<dbReference type="Proteomes" id="UP000031670">
    <property type="component" value="Unassembled WGS sequence"/>
</dbReference>
<name>A0A0B8PES4_9VIBR</name>